<keyword evidence="3" id="KW-0472">Membrane</keyword>
<dbReference type="Gene3D" id="3.55.50.30">
    <property type="match status" value="1"/>
</dbReference>
<evidence type="ECO:0000313" key="8">
    <source>
        <dbReference type="Proteomes" id="UP000307657"/>
    </source>
</evidence>
<evidence type="ECO:0000256" key="2">
    <source>
        <dbReference type="ARBA" id="ARBA00022729"/>
    </source>
</evidence>
<dbReference type="PRINTS" id="PR00811">
    <property type="entry name" value="BCTERIALGSPD"/>
</dbReference>
<sequence length="724" mass="80729">MKKLLYIIIFITGNLIFGQENPDRLVPIKSQLEILAKEQEGLNEHYSASMDVHNITLPNFLRAIAEIHKLNINIAPELNNVGIVNNFQEVSVEDLLVFLCKEYRLTIDFTGNIMSFKPYLIPQKPIEKREIPVSFNPKDNMISIDAKEDKLYEVFRRIMDESSKNLVFAQGLENKLLTSYIIEAPFDVAMYKLALANNLYTEKTKDGFWVFEDAIQNNQQLSDANGKPRRILNNRKGDISFTVLDLEKKLLNVDFKNKPISEIIEDIGTELHLEIFTATPLGNAGNVTLNAKSITFDELLVKVFEMQTTISDVNNNQSQSNNRQQNSNTGNNQRLIFNFKKEGNRYFFGTEDQLSIKTVQVVHLLHRSIEMLSDPMGGSINATSSRVYNNFRGSNTSFKNGFGGSNNRSNDNRQNSGGIQNNLFQGDGNKASLLNILPEDIIGNLEIKVDYELNSFYVNGPAPSVERFKKFIKEIDKPVPVVLIEVMIIEAKKSAAIETGVTWGLGNEPTTTSGAMFPEADLTLGANTVNKLIGSFNNFGGFNLGKVGPNFFATIRAMETNGDLKVRSTPRLATLNSHRATFSNGQTSFYAVTERNIYGTDNPQTSEITNYLPIDAELGLTIKPSVSGDGQVLLDISVIQSSFGSRVADDAPPDVISRNFSSIIRMQDQDIAILGGLEEQMKNNSGSGVPFLAKVPLIKYLFSKRKRTASKSKLTILIKPTIIK</sequence>
<proteinExistence type="inferred from homology"/>
<dbReference type="InterPro" id="IPR050810">
    <property type="entry name" value="Bact_Secretion_Sys_Channel"/>
</dbReference>
<dbReference type="AlphaFoldDB" id="A0A4U0F0Y9"/>
<comment type="caution">
    <text evidence="7">The sequence shown here is derived from an EMBL/GenBank/DDBJ whole genome shotgun (WGS) entry which is preliminary data.</text>
</comment>
<dbReference type="Pfam" id="PF00263">
    <property type="entry name" value="Secretin"/>
    <property type="match status" value="1"/>
</dbReference>
<dbReference type="PANTHER" id="PTHR30332:SF24">
    <property type="entry name" value="SECRETIN GSPD-RELATED"/>
    <property type="match status" value="1"/>
</dbReference>
<dbReference type="GO" id="GO:0009306">
    <property type="term" value="P:protein secretion"/>
    <property type="evidence" value="ECO:0007669"/>
    <property type="project" value="InterPro"/>
</dbReference>
<dbReference type="Proteomes" id="UP000307657">
    <property type="component" value="Unassembled WGS sequence"/>
</dbReference>
<feature type="compositionally biased region" description="Low complexity" evidence="5">
    <location>
        <begin position="314"/>
        <end position="332"/>
    </location>
</feature>
<evidence type="ECO:0000256" key="1">
    <source>
        <dbReference type="ARBA" id="ARBA00004370"/>
    </source>
</evidence>
<keyword evidence="8" id="KW-1185">Reference proteome</keyword>
<feature type="region of interest" description="Disordered" evidence="5">
    <location>
        <begin position="398"/>
        <end position="421"/>
    </location>
</feature>
<evidence type="ECO:0000256" key="3">
    <source>
        <dbReference type="ARBA" id="ARBA00023136"/>
    </source>
</evidence>
<evidence type="ECO:0000256" key="5">
    <source>
        <dbReference type="SAM" id="MobiDB-lite"/>
    </source>
</evidence>
<gene>
    <name evidence="7" type="ORF">E5167_05530</name>
</gene>
<accession>A0A4U0F0Y9</accession>
<keyword evidence="2" id="KW-0732">Signal</keyword>
<evidence type="ECO:0000313" key="7">
    <source>
        <dbReference type="EMBL" id="TJY37404.1"/>
    </source>
</evidence>
<feature type="region of interest" description="Disordered" evidence="5">
    <location>
        <begin position="313"/>
        <end position="332"/>
    </location>
</feature>
<comment type="similarity">
    <text evidence="4">Belongs to the bacterial secretin family.</text>
</comment>
<organism evidence="7 8">
    <name type="scientific">Pontimicrobium aquaticum</name>
    <dbReference type="NCBI Taxonomy" id="2565367"/>
    <lineage>
        <taxon>Bacteria</taxon>
        <taxon>Pseudomonadati</taxon>
        <taxon>Bacteroidota</taxon>
        <taxon>Flavobacteriia</taxon>
        <taxon>Flavobacteriales</taxon>
        <taxon>Flavobacteriaceae</taxon>
        <taxon>Pontimicrobium</taxon>
    </lineage>
</organism>
<dbReference type="InterPro" id="IPR004846">
    <property type="entry name" value="T2SS/T3SS_dom"/>
</dbReference>
<protein>
    <submittedName>
        <fullName evidence="7">General secretion pathway protein GspD</fullName>
    </submittedName>
</protein>
<reference evidence="7 8" key="1">
    <citation type="submission" date="2019-04" db="EMBL/GenBank/DDBJ databases">
        <title>Lacinutrix sp. nov., isolated from marine water.</title>
        <authorList>
            <person name="Kim W."/>
        </authorList>
    </citation>
    <scope>NUCLEOTIDE SEQUENCE [LARGE SCALE GENOMIC DNA]</scope>
    <source>
        <strain evidence="7 8">CAU 1491</strain>
    </source>
</reference>
<dbReference type="OrthoDB" id="9816579at2"/>
<dbReference type="GO" id="GO:0015627">
    <property type="term" value="C:type II protein secretion system complex"/>
    <property type="evidence" value="ECO:0007669"/>
    <property type="project" value="TreeGrafter"/>
</dbReference>
<dbReference type="InterPro" id="IPR001775">
    <property type="entry name" value="GspD/PilQ"/>
</dbReference>
<name>A0A4U0F0Y9_9FLAO</name>
<dbReference type="EMBL" id="SUPL01000002">
    <property type="protein sequence ID" value="TJY37404.1"/>
    <property type="molecule type" value="Genomic_DNA"/>
</dbReference>
<dbReference type="PANTHER" id="PTHR30332">
    <property type="entry name" value="PROBABLE GENERAL SECRETION PATHWAY PROTEIN D"/>
    <property type="match status" value="1"/>
</dbReference>
<feature type="domain" description="Type II/III secretion system secretin-like" evidence="6">
    <location>
        <begin position="557"/>
        <end position="724"/>
    </location>
</feature>
<feature type="compositionally biased region" description="Low complexity" evidence="5">
    <location>
        <begin position="398"/>
        <end position="418"/>
    </location>
</feature>
<evidence type="ECO:0000259" key="6">
    <source>
        <dbReference type="Pfam" id="PF00263"/>
    </source>
</evidence>
<dbReference type="GO" id="GO:0016020">
    <property type="term" value="C:membrane"/>
    <property type="evidence" value="ECO:0007669"/>
    <property type="project" value="UniProtKB-SubCell"/>
</dbReference>
<evidence type="ECO:0000256" key="4">
    <source>
        <dbReference type="RuleBase" id="RU004003"/>
    </source>
</evidence>
<comment type="subcellular location">
    <subcellularLocation>
        <location evidence="1">Membrane</location>
    </subcellularLocation>
</comment>